<dbReference type="InterPro" id="IPR027417">
    <property type="entry name" value="P-loop_NTPase"/>
</dbReference>
<keyword evidence="3" id="KW-0378">Hydrolase</keyword>
<dbReference type="GeneID" id="130469355"/>
<sequence>MLVIDEAAQLKECESLIPLQVPGVKNVILIGGDKQLPAMVQSKVAENDDFGRSLFERLSKYEDAYMTARTDVASGQLSGIKLRDDLGDSSSGDQLMELLDRIRYPSK</sequence>
<reference evidence="3" key="2">
    <citation type="submission" date="2025-08" db="UniProtKB">
        <authorList>
            <consortium name="RefSeq"/>
        </authorList>
    </citation>
    <scope>IDENTIFICATION</scope>
    <source>
        <tissue evidence="3">Leaf</tissue>
    </source>
</reference>
<reference evidence="2" key="1">
    <citation type="journal article" date="2021" name="Nat. Commun.">
        <title>Genomic analyses provide insights into spinach domestication and the genetic basis of agronomic traits.</title>
        <authorList>
            <person name="Cai X."/>
            <person name="Sun X."/>
            <person name="Xu C."/>
            <person name="Sun H."/>
            <person name="Wang X."/>
            <person name="Ge C."/>
            <person name="Zhang Z."/>
            <person name="Wang Q."/>
            <person name="Fei Z."/>
            <person name="Jiao C."/>
            <person name="Wang Q."/>
        </authorList>
    </citation>
    <scope>NUCLEOTIDE SEQUENCE [LARGE SCALE GENOMIC DNA]</scope>
    <source>
        <strain evidence="2">cv. Varoflay</strain>
    </source>
</reference>
<organism evidence="2 3">
    <name type="scientific">Spinacia oleracea</name>
    <name type="common">Spinach</name>
    <dbReference type="NCBI Taxonomy" id="3562"/>
    <lineage>
        <taxon>Eukaryota</taxon>
        <taxon>Viridiplantae</taxon>
        <taxon>Streptophyta</taxon>
        <taxon>Embryophyta</taxon>
        <taxon>Tracheophyta</taxon>
        <taxon>Spermatophyta</taxon>
        <taxon>Magnoliopsida</taxon>
        <taxon>eudicotyledons</taxon>
        <taxon>Gunneridae</taxon>
        <taxon>Pentapetalae</taxon>
        <taxon>Caryophyllales</taxon>
        <taxon>Chenopodiaceae</taxon>
        <taxon>Chenopodioideae</taxon>
        <taxon>Anserineae</taxon>
        <taxon>Spinacia</taxon>
    </lineage>
</organism>
<evidence type="ECO:0000259" key="1">
    <source>
        <dbReference type="Pfam" id="PF13086"/>
    </source>
</evidence>
<dbReference type="Pfam" id="PF13086">
    <property type="entry name" value="AAA_11"/>
    <property type="match status" value="1"/>
</dbReference>
<feature type="domain" description="DNA2/NAM7 helicase helicase" evidence="1">
    <location>
        <begin position="1"/>
        <end position="43"/>
    </location>
</feature>
<accession>A0ABM3RG17</accession>
<evidence type="ECO:0000313" key="3">
    <source>
        <dbReference type="RefSeq" id="XP_056694551.1"/>
    </source>
</evidence>
<dbReference type="GO" id="GO:0004386">
    <property type="term" value="F:helicase activity"/>
    <property type="evidence" value="ECO:0007669"/>
    <property type="project" value="UniProtKB-KW"/>
</dbReference>
<keyword evidence="2" id="KW-1185">Reference proteome</keyword>
<dbReference type="PANTHER" id="PTHR10887:SF522">
    <property type="entry name" value="P-LOOP CONTAINING NUCLEOSIDE TRIPHOSPHATE HYDROLASES SUPERFAMILY PROTEIN"/>
    <property type="match status" value="1"/>
</dbReference>
<name>A0ABM3RG17_SPIOL</name>
<dbReference type="Proteomes" id="UP000813463">
    <property type="component" value="Chromosome 3"/>
</dbReference>
<dbReference type="InterPro" id="IPR045055">
    <property type="entry name" value="DNA2/NAM7-like"/>
</dbReference>
<dbReference type="InterPro" id="IPR041677">
    <property type="entry name" value="DNA2/NAM7_AAA_11"/>
</dbReference>
<protein>
    <submittedName>
        <fullName evidence="3">Probable helicase MAGATAMA 3</fullName>
    </submittedName>
</protein>
<dbReference type="PANTHER" id="PTHR10887">
    <property type="entry name" value="DNA2/NAM7 HELICASE FAMILY"/>
    <property type="match status" value="1"/>
</dbReference>
<proteinExistence type="predicted"/>
<keyword evidence="3" id="KW-0547">Nucleotide-binding</keyword>
<evidence type="ECO:0000313" key="2">
    <source>
        <dbReference type="Proteomes" id="UP000813463"/>
    </source>
</evidence>
<dbReference type="Gene3D" id="3.40.50.300">
    <property type="entry name" value="P-loop containing nucleotide triphosphate hydrolases"/>
    <property type="match status" value="1"/>
</dbReference>
<keyword evidence="3" id="KW-0067">ATP-binding</keyword>
<gene>
    <name evidence="3" type="primary">LOC130469355</name>
</gene>
<dbReference type="RefSeq" id="XP_056694551.1">
    <property type="nucleotide sequence ID" value="XM_056838573.1"/>
</dbReference>
<keyword evidence="3" id="KW-0347">Helicase</keyword>